<dbReference type="SMART" id="SM00032">
    <property type="entry name" value="CCP"/>
    <property type="match status" value="7"/>
</dbReference>
<evidence type="ECO:0000256" key="12">
    <source>
        <dbReference type="ARBA" id="ARBA00045541"/>
    </source>
</evidence>
<dbReference type="InterPro" id="IPR050350">
    <property type="entry name" value="Compl-Cell_Adhes-Reg"/>
</dbReference>
<feature type="domain" description="Sushi" evidence="15">
    <location>
        <begin position="328"/>
        <end position="386"/>
    </location>
</feature>
<reference evidence="16 17" key="1">
    <citation type="submission" date="2020-02" db="EMBL/GenBank/DDBJ databases">
        <title>Bird 10,000 Genomes (B10K) Project - Family phase.</title>
        <authorList>
            <person name="Zhang G."/>
        </authorList>
    </citation>
    <scope>NUCLEOTIDE SEQUENCE [LARGE SCALE GENOMIC DNA]</scope>
    <source>
        <strain evidence="16">B10K-DU-006-06</strain>
    </source>
</reference>
<evidence type="ECO:0000259" key="15">
    <source>
        <dbReference type="PROSITE" id="PS50923"/>
    </source>
</evidence>
<keyword evidence="5" id="KW-0732">Signal</keyword>
<dbReference type="AlphaFoldDB" id="A0A7L4FWV0"/>
<comment type="function">
    <text evidence="12">This protein recognizes C4b and C3b fragments that condense with cell-surface hydroxyl or amino groups when nascent C4b and C3b are locally generated during C4 and c3 activation. Interaction of daf with cell-associated C4b and C3b polypeptides interferes with their ability to catalyze the conversion of C2 and factor B to enzymatically active C2a and Bb and thereby prevents the formation of C4b2a and C3bBb, the amplification convertases of the complement cascade. Inhibits complement activation by destabilizing and preventing the formation of C3 and C5 convertases, which prevents complement damage.</text>
</comment>
<feature type="non-terminal residue" evidence="16">
    <location>
        <position position="477"/>
    </location>
</feature>
<evidence type="ECO:0000256" key="6">
    <source>
        <dbReference type="ARBA" id="ARBA00022737"/>
    </source>
</evidence>
<evidence type="ECO:0000313" key="16">
    <source>
        <dbReference type="EMBL" id="NXW90693.1"/>
    </source>
</evidence>
<dbReference type="EMBL" id="VWYH01007503">
    <property type="protein sequence ID" value="NXW90693.1"/>
    <property type="molecule type" value="Genomic_DNA"/>
</dbReference>
<dbReference type="OrthoDB" id="6127264at2759"/>
<dbReference type="PROSITE" id="PS50923">
    <property type="entry name" value="SUSHI"/>
    <property type="match status" value="7"/>
</dbReference>
<dbReference type="PANTHER" id="PTHR19325:SF317">
    <property type="entry name" value="COMPLEMENT DECAY-ACCELERATING FACTOR"/>
    <property type="match status" value="1"/>
</dbReference>
<feature type="domain" description="Sushi" evidence="15">
    <location>
        <begin position="82"/>
        <end position="141"/>
    </location>
</feature>
<keyword evidence="3" id="KW-0399">Innate immunity</keyword>
<feature type="domain" description="Sushi" evidence="15">
    <location>
        <begin position="391"/>
        <end position="455"/>
    </location>
</feature>
<comment type="similarity">
    <text evidence="2">Belongs to the receptors of complement activation (RCA) family.</text>
</comment>
<feature type="non-terminal residue" evidence="16">
    <location>
        <position position="1"/>
    </location>
</feature>
<feature type="disulfide bond" evidence="13">
    <location>
        <begin position="23"/>
        <end position="66"/>
    </location>
</feature>
<comment type="caution">
    <text evidence="16">The sequence shown here is derived from an EMBL/GenBank/DDBJ whole genome shotgun (WGS) entry which is preliminary data.</text>
</comment>
<keyword evidence="7" id="KW-0391">Immunity</keyword>
<evidence type="ECO:0000256" key="10">
    <source>
        <dbReference type="ARBA" id="ARBA00023157"/>
    </source>
</evidence>
<evidence type="ECO:0000256" key="4">
    <source>
        <dbReference type="ARBA" id="ARBA00022659"/>
    </source>
</evidence>
<keyword evidence="9" id="KW-0472">Membrane</keyword>
<keyword evidence="6" id="KW-0677">Repeat</keyword>
<dbReference type="PANTHER" id="PTHR19325">
    <property type="entry name" value="COMPLEMENT COMPONENT-RELATED SUSHI DOMAIN-CONTAINING"/>
    <property type="match status" value="1"/>
</dbReference>
<feature type="compositionally biased region" description="Pro residues" evidence="14">
    <location>
        <begin position="9"/>
        <end position="21"/>
    </location>
</feature>
<dbReference type="FunFam" id="2.10.70.10:FF:000014">
    <property type="entry name" value="Membrane cofactor protein"/>
    <property type="match status" value="1"/>
</dbReference>
<evidence type="ECO:0000256" key="14">
    <source>
        <dbReference type="SAM" id="MobiDB-lite"/>
    </source>
</evidence>
<gene>
    <name evidence="16" type="primary">Cr1</name>
    <name evidence="16" type="ORF">ALOBEC_R08907</name>
</gene>
<keyword evidence="17" id="KW-1185">Reference proteome</keyword>
<feature type="domain" description="Sushi" evidence="15">
    <location>
        <begin position="206"/>
        <end position="265"/>
    </location>
</feature>
<sequence>MGLCGEPWPSSPSPSSPVPTGACPPPPRFIFAEPAAPLNKSYAVGTNLTYRCRPGYTMVKSPVVTCLSSSQWSSEPDFCIGKSCGPPDITNGNFEYTTNLLFGATINVTCNVGYRLIGKPSVQCVLRDNEVFWDDIPHCAIIPCLRPPAIENGQLNSGNRDFTYGMAAVYSCNDGFDLIGNNTIHCTADNDLNGIWSGPAPECKVVRCENPTVKNGKRLSGFGLEHKYKSTVTFECNPGHLLNGSSVVTCEADNNWKPPLPTCDPVCGPAPQFPFAELSSTVGDSSPAGTALSYRCKPGYTTAQGKSPVVTCLSNTTWSADPDFCIRQQCARPKIENGDVNADTFPFETVVTFTCHPGYELKVSSAKCVVSGSGVDWDPASPYCERRFPDVLCEEPPTIANGMHNGTKGTDFVNGSTVAYKCNRGFTLAGAAFLQCIARNQYQGAWSNPAPECRGDSSCSSLVGIFPLLLAMLVMNV</sequence>
<evidence type="ECO:0000256" key="5">
    <source>
        <dbReference type="ARBA" id="ARBA00022729"/>
    </source>
</evidence>
<dbReference type="SUPFAM" id="SSF57535">
    <property type="entry name" value="Complement control module/SCR domain"/>
    <property type="match status" value="7"/>
</dbReference>
<comment type="subcellular location">
    <subcellularLocation>
        <location evidence="1">Membrane</location>
    </subcellularLocation>
</comment>
<evidence type="ECO:0000256" key="3">
    <source>
        <dbReference type="ARBA" id="ARBA00022588"/>
    </source>
</evidence>
<proteinExistence type="inferred from homology"/>
<protein>
    <submittedName>
        <fullName evidence="16">CR1 protein</fullName>
    </submittedName>
</protein>
<dbReference type="Proteomes" id="UP000541332">
    <property type="component" value="Unassembled WGS sequence"/>
</dbReference>
<feature type="disulfide bond" evidence="13">
    <location>
        <begin position="393"/>
        <end position="436"/>
    </location>
</feature>
<feature type="domain" description="Sushi" evidence="15">
    <location>
        <begin position="21"/>
        <end position="81"/>
    </location>
</feature>
<evidence type="ECO:0000256" key="7">
    <source>
        <dbReference type="ARBA" id="ARBA00022859"/>
    </source>
</evidence>
<dbReference type="CDD" id="cd00033">
    <property type="entry name" value="CCP"/>
    <property type="match status" value="7"/>
</dbReference>
<dbReference type="InterPro" id="IPR035976">
    <property type="entry name" value="Sushi/SCR/CCP_sf"/>
</dbReference>
<dbReference type="Pfam" id="PF00084">
    <property type="entry name" value="Sushi"/>
    <property type="match status" value="7"/>
</dbReference>
<feature type="disulfide bond" evidence="13">
    <location>
        <begin position="52"/>
        <end position="79"/>
    </location>
</feature>
<evidence type="ECO:0000256" key="13">
    <source>
        <dbReference type="PROSITE-ProRule" id="PRU00302"/>
    </source>
</evidence>
<keyword evidence="4 13" id="KW-0768">Sushi</keyword>
<evidence type="ECO:0000256" key="11">
    <source>
        <dbReference type="ARBA" id="ARBA00023180"/>
    </source>
</evidence>
<keyword evidence="11" id="KW-0325">Glycoprotein</keyword>
<feature type="domain" description="Sushi" evidence="15">
    <location>
        <begin position="266"/>
        <end position="327"/>
    </location>
</feature>
<dbReference type="InterPro" id="IPR000436">
    <property type="entry name" value="Sushi_SCR_CCP_dom"/>
</dbReference>
<comment type="caution">
    <text evidence="13">Lacks conserved residue(s) required for the propagation of feature annotation.</text>
</comment>
<name>A0A7L4FWV0_9COLU</name>
<dbReference type="Gene3D" id="2.10.70.10">
    <property type="entry name" value="Complement Module, domain 1"/>
    <property type="match status" value="7"/>
</dbReference>
<evidence type="ECO:0000256" key="1">
    <source>
        <dbReference type="ARBA" id="ARBA00004370"/>
    </source>
</evidence>
<feature type="disulfide bond" evidence="13">
    <location>
        <begin position="236"/>
        <end position="263"/>
    </location>
</feature>
<organism evidence="16 17">
    <name type="scientific">Pampusana beccarii</name>
    <name type="common">Western bronze ground-dove</name>
    <dbReference type="NCBI Taxonomy" id="2953425"/>
    <lineage>
        <taxon>Eukaryota</taxon>
        <taxon>Metazoa</taxon>
        <taxon>Chordata</taxon>
        <taxon>Craniata</taxon>
        <taxon>Vertebrata</taxon>
        <taxon>Euteleostomi</taxon>
        <taxon>Archelosauria</taxon>
        <taxon>Archosauria</taxon>
        <taxon>Dinosauria</taxon>
        <taxon>Saurischia</taxon>
        <taxon>Theropoda</taxon>
        <taxon>Coelurosauria</taxon>
        <taxon>Aves</taxon>
        <taxon>Neognathae</taxon>
        <taxon>Neoaves</taxon>
        <taxon>Columbimorphae</taxon>
        <taxon>Columbiformes</taxon>
        <taxon>Columbidae</taxon>
        <taxon>Pampusana</taxon>
    </lineage>
</organism>
<keyword evidence="8" id="KW-0180">Complement pathway</keyword>
<evidence type="ECO:0000256" key="9">
    <source>
        <dbReference type="ARBA" id="ARBA00023136"/>
    </source>
</evidence>
<feature type="region of interest" description="Disordered" evidence="14">
    <location>
        <begin position="1"/>
        <end position="21"/>
    </location>
</feature>
<accession>A0A7L4FWV0</accession>
<evidence type="ECO:0000256" key="8">
    <source>
        <dbReference type="ARBA" id="ARBA00022875"/>
    </source>
</evidence>
<evidence type="ECO:0000313" key="17">
    <source>
        <dbReference type="Proteomes" id="UP000541332"/>
    </source>
</evidence>
<evidence type="ECO:0000256" key="2">
    <source>
        <dbReference type="ARBA" id="ARBA00010908"/>
    </source>
</evidence>
<keyword evidence="10 13" id="KW-1015">Disulfide bond</keyword>
<feature type="domain" description="Sushi" evidence="15">
    <location>
        <begin position="142"/>
        <end position="205"/>
    </location>
</feature>